<organism evidence="1 2">
    <name type="scientific">Pleurodeles waltl</name>
    <name type="common">Iberian ribbed newt</name>
    <dbReference type="NCBI Taxonomy" id="8319"/>
    <lineage>
        <taxon>Eukaryota</taxon>
        <taxon>Metazoa</taxon>
        <taxon>Chordata</taxon>
        <taxon>Craniata</taxon>
        <taxon>Vertebrata</taxon>
        <taxon>Euteleostomi</taxon>
        <taxon>Amphibia</taxon>
        <taxon>Batrachia</taxon>
        <taxon>Caudata</taxon>
        <taxon>Salamandroidea</taxon>
        <taxon>Salamandridae</taxon>
        <taxon>Pleurodelinae</taxon>
        <taxon>Pleurodeles</taxon>
    </lineage>
</organism>
<protein>
    <submittedName>
        <fullName evidence="1">Uncharacterized protein</fullName>
    </submittedName>
</protein>
<gene>
    <name evidence="1" type="ORF">NDU88_005130</name>
</gene>
<sequence length="85" mass="9317">MCPAQLLKLRGSSCGRPDSDTVLSRGYHRCPIHSAQPGMLRVSRWRSQGKNSLCARPTEKCQYQKTVLLIAGGIPVHVARATQVS</sequence>
<evidence type="ECO:0000313" key="1">
    <source>
        <dbReference type="EMBL" id="KAJ1217536.1"/>
    </source>
</evidence>
<comment type="caution">
    <text evidence="1">The sequence shown here is derived from an EMBL/GenBank/DDBJ whole genome shotgun (WGS) entry which is preliminary data.</text>
</comment>
<reference evidence="1" key="1">
    <citation type="journal article" date="2022" name="bioRxiv">
        <title>Sequencing and chromosome-scale assembly of the giantPleurodeles waltlgenome.</title>
        <authorList>
            <person name="Brown T."/>
            <person name="Elewa A."/>
            <person name="Iarovenko S."/>
            <person name="Subramanian E."/>
            <person name="Araus A.J."/>
            <person name="Petzold A."/>
            <person name="Susuki M."/>
            <person name="Suzuki K.-i.T."/>
            <person name="Hayashi T."/>
            <person name="Toyoda A."/>
            <person name="Oliveira C."/>
            <person name="Osipova E."/>
            <person name="Leigh N.D."/>
            <person name="Simon A."/>
            <person name="Yun M.H."/>
        </authorList>
    </citation>
    <scope>NUCLEOTIDE SEQUENCE</scope>
    <source>
        <strain evidence="1">20211129_DDA</strain>
        <tissue evidence="1">Liver</tissue>
    </source>
</reference>
<keyword evidence="2" id="KW-1185">Reference proteome</keyword>
<dbReference type="EMBL" id="JANPWB010000001">
    <property type="protein sequence ID" value="KAJ1217536.1"/>
    <property type="molecule type" value="Genomic_DNA"/>
</dbReference>
<dbReference type="AlphaFoldDB" id="A0AAV7WXD6"/>
<proteinExistence type="predicted"/>
<dbReference type="Proteomes" id="UP001066276">
    <property type="component" value="Chromosome 1_1"/>
</dbReference>
<name>A0AAV7WXD6_PLEWA</name>
<evidence type="ECO:0000313" key="2">
    <source>
        <dbReference type="Proteomes" id="UP001066276"/>
    </source>
</evidence>
<accession>A0AAV7WXD6</accession>